<evidence type="ECO:0000256" key="1">
    <source>
        <dbReference type="SAM" id="SignalP"/>
    </source>
</evidence>
<reference evidence="2 3" key="1">
    <citation type="submission" date="2024-10" db="EMBL/GenBank/DDBJ databases">
        <title>The Natural Products Discovery Center: Release of the First 8490 Sequenced Strains for Exploring Actinobacteria Biosynthetic Diversity.</title>
        <authorList>
            <person name="Kalkreuter E."/>
            <person name="Kautsar S.A."/>
            <person name="Yang D."/>
            <person name="Bader C.D."/>
            <person name="Teijaro C.N."/>
            <person name="Fluegel L."/>
            <person name="Davis C.M."/>
            <person name="Simpson J.R."/>
            <person name="Lauterbach L."/>
            <person name="Steele A.D."/>
            <person name="Gui C."/>
            <person name="Meng S."/>
            <person name="Li G."/>
            <person name="Viehrig K."/>
            <person name="Ye F."/>
            <person name="Su P."/>
            <person name="Kiefer A.F."/>
            <person name="Nichols A."/>
            <person name="Cepeda A.J."/>
            <person name="Yan W."/>
            <person name="Fan B."/>
            <person name="Jiang Y."/>
            <person name="Adhikari A."/>
            <person name="Zheng C.-J."/>
            <person name="Schuster L."/>
            <person name="Cowan T.M."/>
            <person name="Smanski M.J."/>
            <person name="Chevrette M.G."/>
            <person name="De Carvalho L.P.S."/>
            <person name="Shen B."/>
        </authorList>
    </citation>
    <scope>NUCLEOTIDE SEQUENCE [LARGE SCALE GENOMIC DNA]</scope>
    <source>
        <strain evidence="2 3">NPDC049639</strain>
    </source>
</reference>
<keyword evidence="3" id="KW-1185">Reference proteome</keyword>
<keyword evidence="1" id="KW-0732">Signal</keyword>
<feature type="signal peptide" evidence="1">
    <location>
        <begin position="1"/>
        <end position="26"/>
    </location>
</feature>
<name>A0ABW8AID8_9ACTN</name>
<dbReference type="Proteomes" id="UP001612915">
    <property type="component" value="Unassembled WGS sequence"/>
</dbReference>
<sequence>MRVSQRIVRLMLAGTAVAALLTTALAAPSQAATACPSGLLAFQATLSNGTFNIGKNVKTTGGGANICGEITVGAGGLVPKVDPNNISFTSGKTSAGPLSIPTDVKTVGDMTGTTTINPDGTISASFTTSVVVTTKILGQSCQIPVNLTLTTGRSGSLSGKPLSYDLATGVSKGKLVAGDFTVPKIKTTKQCNVIVATASNALIGLPLAAGKSSISYDIALKLGV</sequence>
<dbReference type="PROSITE" id="PS51257">
    <property type="entry name" value="PROKAR_LIPOPROTEIN"/>
    <property type="match status" value="1"/>
</dbReference>
<dbReference type="EMBL" id="JBITLV010000001">
    <property type="protein sequence ID" value="MFI7586129.1"/>
    <property type="molecule type" value="Genomic_DNA"/>
</dbReference>
<proteinExistence type="predicted"/>
<organism evidence="2 3">
    <name type="scientific">Spongisporangium articulatum</name>
    <dbReference type="NCBI Taxonomy" id="3362603"/>
    <lineage>
        <taxon>Bacteria</taxon>
        <taxon>Bacillati</taxon>
        <taxon>Actinomycetota</taxon>
        <taxon>Actinomycetes</taxon>
        <taxon>Kineosporiales</taxon>
        <taxon>Kineosporiaceae</taxon>
        <taxon>Spongisporangium</taxon>
    </lineage>
</organism>
<feature type="chain" id="PRO_5046127506" evidence="1">
    <location>
        <begin position="27"/>
        <end position="224"/>
    </location>
</feature>
<comment type="caution">
    <text evidence="2">The sequence shown here is derived from an EMBL/GenBank/DDBJ whole genome shotgun (WGS) entry which is preliminary data.</text>
</comment>
<accession>A0ABW8AID8</accession>
<gene>
    <name evidence="2" type="ORF">ACIB24_03525</name>
</gene>
<evidence type="ECO:0000313" key="2">
    <source>
        <dbReference type="EMBL" id="MFI7586129.1"/>
    </source>
</evidence>
<protein>
    <submittedName>
        <fullName evidence="2">Uncharacterized protein</fullName>
    </submittedName>
</protein>
<dbReference type="RefSeq" id="WP_398275231.1">
    <property type="nucleotide sequence ID" value="NZ_JBITLV010000001.1"/>
</dbReference>
<evidence type="ECO:0000313" key="3">
    <source>
        <dbReference type="Proteomes" id="UP001612915"/>
    </source>
</evidence>